<dbReference type="Pfam" id="PF00005">
    <property type="entry name" value="ABC_tran"/>
    <property type="match status" value="1"/>
</dbReference>
<evidence type="ECO:0000256" key="1">
    <source>
        <dbReference type="ARBA" id="ARBA00022448"/>
    </source>
</evidence>
<reference evidence="5" key="2">
    <citation type="submission" date="2021-09" db="EMBL/GenBank/DDBJ databases">
        <authorList>
            <person name="Gilroy R."/>
        </authorList>
    </citation>
    <scope>NUCLEOTIDE SEQUENCE</scope>
    <source>
        <strain evidence="5">CHK171-7178</strain>
    </source>
</reference>
<dbReference type="PANTHER" id="PTHR42939">
    <property type="entry name" value="ABC TRANSPORTER ATP-BINDING PROTEIN ALBC-RELATED"/>
    <property type="match status" value="1"/>
</dbReference>
<dbReference type="PROSITE" id="PS50893">
    <property type="entry name" value="ABC_TRANSPORTER_2"/>
    <property type="match status" value="1"/>
</dbReference>
<keyword evidence="2" id="KW-0547">Nucleotide-binding</keyword>
<protein>
    <submittedName>
        <fullName evidence="5">ABC transporter ATP-binding protein</fullName>
    </submittedName>
</protein>
<dbReference type="Proteomes" id="UP000698173">
    <property type="component" value="Unassembled WGS sequence"/>
</dbReference>
<dbReference type="CDD" id="cd03230">
    <property type="entry name" value="ABC_DR_subfamily_A"/>
    <property type="match status" value="1"/>
</dbReference>
<name>A0A921FWT4_SPOPS</name>
<dbReference type="SMART" id="SM00382">
    <property type="entry name" value="AAA"/>
    <property type="match status" value="1"/>
</dbReference>
<keyword evidence="1" id="KW-0813">Transport</keyword>
<dbReference type="InterPro" id="IPR003439">
    <property type="entry name" value="ABC_transporter-like_ATP-bd"/>
</dbReference>
<dbReference type="GO" id="GO:0005524">
    <property type="term" value="F:ATP binding"/>
    <property type="evidence" value="ECO:0007669"/>
    <property type="project" value="UniProtKB-KW"/>
</dbReference>
<dbReference type="Gene3D" id="3.40.50.300">
    <property type="entry name" value="P-loop containing nucleotide triphosphate hydrolases"/>
    <property type="match status" value="1"/>
</dbReference>
<evidence type="ECO:0000259" key="4">
    <source>
        <dbReference type="PROSITE" id="PS50893"/>
    </source>
</evidence>
<keyword evidence="3 5" id="KW-0067">ATP-binding</keyword>
<evidence type="ECO:0000313" key="5">
    <source>
        <dbReference type="EMBL" id="HJF31178.1"/>
    </source>
</evidence>
<evidence type="ECO:0000313" key="6">
    <source>
        <dbReference type="Proteomes" id="UP000698173"/>
    </source>
</evidence>
<dbReference type="GO" id="GO:0016887">
    <property type="term" value="F:ATP hydrolysis activity"/>
    <property type="evidence" value="ECO:0007669"/>
    <property type="project" value="InterPro"/>
</dbReference>
<dbReference type="InterPro" id="IPR003593">
    <property type="entry name" value="AAA+_ATPase"/>
</dbReference>
<gene>
    <name evidence="5" type="ORF">K8V56_05285</name>
</gene>
<evidence type="ECO:0000256" key="3">
    <source>
        <dbReference type="ARBA" id="ARBA00022840"/>
    </source>
</evidence>
<proteinExistence type="predicted"/>
<dbReference type="SUPFAM" id="SSF52540">
    <property type="entry name" value="P-loop containing nucleoside triphosphate hydrolases"/>
    <property type="match status" value="1"/>
</dbReference>
<sequence>MDTILELQNVTKSFKNKLVLERVSLSIPSNQVTAIIGKNGSGKSTLLKIIGGLTKPDSGQVLLRNGESVRIGYVPEVIPAVIPFTPVEYLTHMGAIRGLPKEWLQQRINTLLEMFHMEDDGNTRIVHFSKGMKQKVMIMQAMLEETDLLIMDEPISGLDPKAQTELEDLLILMKERKISVILTCHETKLLEKVVDQILAIHQGQITQTSSQQAQVKFMNRLVFELSNTVSIGPLRDKVIIQKETEIGSGRRVIELNVRQEQTNKVVKEFLDLGASIKLLAPLHNKETEFFQQF</sequence>
<organism evidence="5 6">
    <name type="scientific">Sporosarcina psychrophila</name>
    <name type="common">Bacillus psychrophilus</name>
    <dbReference type="NCBI Taxonomy" id="1476"/>
    <lineage>
        <taxon>Bacteria</taxon>
        <taxon>Bacillati</taxon>
        <taxon>Bacillota</taxon>
        <taxon>Bacilli</taxon>
        <taxon>Bacillales</taxon>
        <taxon>Caryophanaceae</taxon>
        <taxon>Sporosarcina</taxon>
    </lineage>
</organism>
<dbReference type="InterPro" id="IPR051782">
    <property type="entry name" value="ABC_Transporter_VariousFunc"/>
</dbReference>
<dbReference type="PANTHER" id="PTHR42939:SF1">
    <property type="entry name" value="ABC TRANSPORTER ATP-BINDING PROTEIN ALBC-RELATED"/>
    <property type="match status" value="1"/>
</dbReference>
<dbReference type="InterPro" id="IPR027417">
    <property type="entry name" value="P-loop_NTPase"/>
</dbReference>
<accession>A0A921FWT4</accession>
<feature type="domain" description="ABC transporter" evidence="4">
    <location>
        <begin position="5"/>
        <end position="227"/>
    </location>
</feature>
<evidence type="ECO:0000256" key="2">
    <source>
        <dbReference type="ARBA" id="ARBA00022741"/>
    </source>
</evidence>
<dbReference type="AlphaFoldDB" id="A0A921FWT4"/>
<dbReference type="EMBL" id="DYWT01000090">
    <property type="protein sequence ID" value="HJF31178.1"/>
    <property type="molecule type" value="Genomic_DNA"/>
</dbReference>
<comment type="caution">
    <text evidence="5">The sequence shown here is derived from an EMBL/GenBank/DDBJ whole genome shotgun (WGS) entry which is preliminary data.</text>
</comment>
<reference evidence="5" key="1">
    <citation type="journal article" date="2021" name="PeerJ">
        <title>Extensive microbial diversity within the chicken gut microbiome revealed by metagenomics and culture.</title>
        <authorList>
            <person name="Gilroy R."/>
            <person name="Ravi A."/>
            <person name="Getino M."/>
            <person name="Pursley I."/>
            <person name="Horton D.L."/>
            <person name="Alikhan N.F."/>
            <person name="Baker D."/>
            <person name="Gharbi K."/>
            <person name="Hall N."/>
            <person name="Watson M."/>
            <person name="Adriaenssens E.M."/>
            <person name="Foster-Nyarko E."/>
            <person name="Jarju S."/>
            <person name="Secka A."/>
            <person name="Antonio M."/>
            <person name="Oren A."/>
            <person name="Chaudhuri R.R."/>
            <person name="La Ragione R."/>
            <person name="Hildebrand F."/>
            <person name="Pallen M.J."/>
        </authorList>
    </citation>
    <scope>NUCLEOTIDE SEQUENCE</scope>
    <source>
        <strain evidence="5">CHK171-7178</strain>
    </source>
</reference>